<evidence type="ECO:0000256" key="1">
    <source>
        <dbReference type="ARBA" id="ARBA00001967"/>
    </source>
</evidence>
<keyword evidence="5 7" id="KW-0479">Metal-binding</keyword>
<dbReference type="PANTHER" id="PTHR42958:SF4">
    <property type="entry name" value="HYDROGENASE EXPRESSION_FORMATION PROTEIN HUPK"/>
    <property type="match status" value="1"/>
</dbReference>
<comment type="cofactor">
    <cofactor evidence="1 7">
        <name>Ni(2+)</name>
        <dbReference type="ChEBI" id="CHEBI:49786"/>
    </cofactor>
</comment>
<keyword evidence="7" id="KW-0460">Magnesium</keyword>
<feature type="binding site" evidence="7">
    <location>
        <position position="41"/>
    </location>
    <ligand>
        <name>Mg(2+)</name>
        <dbReference type="ChEBI" id="CHEBI:18420"/>
    </ligand>
</feature>
<comment type="cofactor">
    <cofactor evidence="7">
        <name>Fe cation</name>
        <dbReference type="ChEBI" id="CHEBI:24875"/>
    </cofactor>
</comment>
<reference evidence="8" key="1">
    <citation type="journal article" date="2020" name="mSystems">
        <title>Genome- and Community-Level Interaction Insights into Carbon Utilization and Element Cycling Functions of Hydrothermarchaeota in Hydrothermal Sediment.</title>
        <authorList>
            <person name="Zhou Z."/>
            <person name="Liu Y."/>
            <person name="Xu W."/>
            <person name="Pan J."/>
            <person name="Luo Z.H."/>
            <person name="Li M."/>
        </authorList>
    </citation>
    <scope>NUCLEOTIDE SEQUENCE [LARGE SCALE GENOMIC DNA]</scope>
    <source>
        <strain evidence="8">SpSt-1116</strain>
    </source>
</reference>
<dbReference type="InterPro" id="IPR050867">
    <property type="entry name" value="NiFe/NiFeSe_hydrgnase_LSU"/>
</dbReference>
<gene>
    <name evidence="8" type="ORF">ENM78_04075</name>
</gene>
<keyword evidence="7" id="KW-0408">Iron</keyword>
<sequence length="481" mass="53266">MPEVKIEPLTRIEGHASVRVLVEGGVVKDAWTKISLFRGIEIILIGRDPRDAPTITSRICGVCHDVHRMASLLALEDAAGVIPPENGVRVRNIIEAAQNAWDHLAHLTILAGPDYGVYGLASKPHPRELELDVEKYYKLLRSTIIPLQRTLHEIQAMFGGKVPHGTATVPGGATVEITTDRIGAAYNRYLTAKEAFYAIYDYLTNTFIPHLMAEHPDVVDVLLNIGVGVRNFLAYGFLPDPADPTNPDKMLFKRGVIIRGERGPLDVDKIAESVKHSWYTDRSGGRVRDEIPPEPHYGKPGAYSWCKAPRYDGVPCEVGPLARMLISGYYKPLSKHGASLLDRLLARLEETKVIMDSLGEMILDLRPGARVYNDYEVPRTAEGFGLWDAPRGALLHYVRIEDYKIARYQCVVPTTWNFSPRDERGQRGPVEEALIGCPGSETDTLNILRVVRSFDPCSACAVHVLIPKGKAVATKTLSLNV</sequence>
<dbReference type="InterPro" id="IPR029014">
    <property type="entry name" value="NiFe-Hase_large"/>
</dbReference>
<evidence type="ECO:0000256" key="4">
    <source>
        <dbReference type="ARBA" id="ARBA00022596"/>
    </source>
</evidence>
<evidence type="ECO:0000256" key="6">
    <source>
        <dbReference type="ARBA" id="ARBA00023002"/>
    </source>
</evidence>
<dbReference type="PANTHER" id="PTHR42958">
    <property type="entry name" value="HYDROGENASE-2 LARGE CHAIN"/>
    <property type="match status" value="1"/>
</dbReference>
<feature type="binding site" evidence="7">
    <location>
        <position position="63"/>
    </location>
    <ligand>
        <name>Ni(2+)</name>
        <dbReference type="ChEBI" id="CHEBI:49786"/>
    </ligand>
</feature>
<evidence type="ECO:0000313" key="8">
    <source>
        <dbReference type="EMBL" id="HHQ80611.1"/>
    </source>
</evidence>
<evidence type="ECO:0000256" key="2">
    <source>
        <dbReference type="ARBA" id="ARBA00004196"/>
    </source>
</evidence>
<protein>
    <submittedName>
        <fullName evidence="8">Nickel-dependent hydrogenase large subunit</fullName>
    </submittedName>
</protein>
<dbReference type="Gene3D" id="1.10.645.10">
    <property type="entry name" value="Cytochrome-c3 Hydrogenase, chain B"/>
    <property type="match status" value="1"/>
</dbReference>
<evidence type="ECO:0000256" key="5">
    <source>
        <dbReference type="ARBA" id="ARBA00022723"/>
    </source>
</evidence>
<comment type="subcellular location">
    <subcellularLocation>
        <location evidence="2">Cell envelope</location>
    </subcellularLocation>
</comment>
<feature type="binding site" evidence="7">
    <location>
        <position position="457"/>
    </location>
    <ligand>
        <name>Ni(2+)</name>
        <dbReference type="ChEBI" id="CHEBI:49786"/>
    </ligand>
</feature>
<keyword evidence="4 7" id="KW-0533">Nickel</keyword>
<feature type="binding site" evidence="7">
    <location>
        <position position="463"/>
    </location>
    <ligand>
        <name>Mg(2+)</name>
        <dbReference type="ChEBI" id="CHEBI:18420"/>
    </ligand>
</feature>
<evidence type="ECO:0000256" key="3">
    <source>
        <dbReference type="ARBA" id="ARBA00009292"/>
    </source>
</evidence>
<comment type="caution">
    <text evidence="8">The sequence shown here is derived from an EMBL/GenBank/DDBJ whole genome shotgun (WGS) entry which is preliminary data.</text>
</comment>
<keyword evidence="6" id="KW-0560">Oxidoreductase</keyword>
<feature type="binding site" evidence="7">
    <location>
        <position position="460"/>
    </location>
    <ligand>
        <name>Fe cation</name>
        <dbReference type="ChEBI" id="CHEBI:24875"/>
    </ligand>
</feature>
<dbReference type="AlphaFoldDB" id="A0A7J3ZKG8"/>
<evidence type="ECO:0000256" key="7">
    <source>
        <dbReference type="PIRSR" id="PIRSR601501-1"/>
    </source>
</evidence>
<accession>A0A7J3ZKG8</accession>
<dbReference type="GO" id="GO:0016151">
    <property type="term" value="F:nickel cation binding"/>
    <property type="evidence" value="ECO:0007669"/>
    <property type="project" value="InterPro"/>
</dbReference>
<feature type="binding site" evidence="7">
    <location>
        <position position="60"/>
    </location>
    <ligand>
        <name>Ni(2+)</name>
        <dbReference type="ChEBI" id="CHEBI:49786"/>
    </ligand>
</feature>
<dbReference type="InterPro" id="IPR018194">
    <property type="entry name" value="Ni-dep_hyd_lsu_Ni_BS"/>
</dbReference>
<organism evidence="8">
    <name type="scientific">Fervidicoccus fontis</name>
    <dbReference type="NCBI Taxonomy" id="683846"/>
    <lineage>
        <taxon>Archaea</taxon>
        <taxon>Thermoproteota</taxon>
        <taxon>Thermoprotei</taxon>
        <taxon>Fervidicoccales</taxon>
        <taxon>Fervidicoccaceae</taxon>
        <taxon>Fervidicoccus</taxon>
    </lineage>
</organism>
<dbReference type="Pfam" id="PF00374">
    <property type="entry name" value="NiFeSe_Hases"/>
    <property type="match status" value="2"/>
</dbReference>
<name>A0A7J3ZKG8_9CREN</name>
<dbReference type="PROSITE" id="PS00507">
    <property type="entry name" value="NI_HGENASE_L_1"/>
    <property type="match status" value="1"/>
</dbReference>
<proteinExistence type="inferred from homology"/>
<comment type="similarity">
    <text evidence="3">Belongs to the [NiFe]/[NiFeSe] hydrogenase large subunit family.</text>
</comment>
<dbReference type="SUPFAM" id="SSF56762">
    <property type="entry name" value="HydB/Nqo4-like"/>
    <property type="match status" value="1"/>
</dbReference>
<feature type="binding site" evidence="7">
    <location>
        <position position="63"/>
    </location>
    <ligand>
        <name>Fe cation</name>
        <dbReference type="ChEBI" id="CHEBI:24875"/>
    </ligand>
</feature>
<dbReference type="EMBL" id="DRZC01000057">
    <property type="protein sequence ID" value="HHQ80611.1"/>
    <property type="molecule type" value="Genomic_DNA"/>
</dbReference>
<dbReference type="InterPro" id="IPR001501">
    <property type="entry name" value="Ni-dep_hyd_lsu"/>
</dbReference>
<dbReference type="GO" id="GO:0008901">
    <property type="term" value="F:ferredoxin hydrogenase activity"/>
    <property type="evidence" value="ECO:0007669"/>
    <property type="project" value="InterPro"/>
</dbReference>